<evidence type="ECO:0000313" key="5">
    <source>
        <dbReference type="EMBL" id="MBC1935111.1"/>
    </source>
</evidence>
<comment type="similarity">
    <text evidence="1">Belongs to the peptidase M20 family.</text>
</comment>
<accession>A0A7X1CNN8</accession>
<feature type="binding site" evidence="3">
    <location>
        <position position="139"/>
    </location>
    <ligand>
        <name>Mn(2+)</name>
        <dbReference type="ChEBI" id="CHEBI:29035"/>
        <label>2</label>
    </ligand>
</feature>
<feature type="domain" description="Peptidase M20 dimerisation" evidence="4">
    <location>
        <begin position="187"/>
        <end position="282"/>
    </location>
</feature>
<dbReference type="InterPro" id="IPR036264">
    <property type="entry name" value="Bact_exopeptidase_dim_dom"/>
</dbReference>
<dbReference type="InterPro" id="IPR011650">
    <property type="entry name" value="Peptidase_M20_dimer"/>
</dbReference>
<protein>
    <submittedName>
        <fullName evidence="5">Amidohydrolase</fullName>
    </submittedName>
</protein>
<keyword evidence="3" id="KW-0464">Manganese</keyword>
<feature type="binding site" evidence="3">
    <location>
        <position position="105"/>
    </location>
    <ligand>
        <name>Mn(2+)</name>
        <dbReference type="ChEBI" id="CHEBI:29035"/>
        <label>2</label>
    </ligand>
</feature>
<evidence type="ECO:0000256" key="1">
    <source>
        <dbReference type="ARBA" id="ARBA00006153"/>
    </source>
</evidence>
<dbReference type="AlphaFoldDB" id="A0A7X1CNN8"/>
<keyword evidence="2 5" id="KW-0378">Hydrolase</keyword>
<evidence type="ECO:0000313" key="6">
    <source>
        <dbReference type="Proteomes" id="UP000535908"/>
    </source>
</evidence>
<proteinExistence type="inferred from homology"/>
<evidence type="ECO:0000256" key="3">
    <source>
        <dbReference type="PIRSR" id="PIRSR005962-1"/>
    </source>
</evidence>
<dbReference type="Gene3D" id="3.40.630.10">
    <property type="entry name" value="Zn peptidases"/>
    <property type="match status" value="1"/>
</dbReference>
<dbReference type="PANTHER" id="PTHR11014:SF63">
    <property type="entry name" value="METALLOPEPTIDASE, PUTATIVE (AFU_ORTHOLOGUE AFUA_6G09600)-RELATED"/>
    <property type="match status" value="1"/>
</dbReference>
<dbReference type="SUPFAM" id="SSF53187">
    <property type="entry name" value="Zn-dependent exopeptidases"/>
    <property type="match status" value="1"/>
</dbReference>
<dbReference type="Pfam" id="PF07687">
    <property type="entry name" value="M20_dimer"/>
    <property type="match status" value="1"/>
</dbReference>
<dbReference type="PANTHER" id="PTHR11014">
    <property type="entry name" value="PEPTIDASE M20 FAMILY MEMBER"/>
    <property type="match status" value="1"/>
</dbReference>
<dbReference type="InterPro" id="IPR002933">
    <property type="entry name" value="Peptidase_M20"/>
</dbReference>
<evidence type="ECO:0000259" key="4">
    <source>
        <dbReference type="Pfam" id="PF07687"/>
    </source>
</evidence>
<dbReference type="PIRSF" id="PIRSF005962">
    <property type="entry name" value="Pept_M20D_amidohydro"/>
    <property type="match status" value="1"/>
</dbReference>
<organism evidence="5 6">
    <name type="scientific">Listeria grandensis</name>
    <dbReference type="NCBI Taxonomy" id="1494963"/>
    <lineage>
        <taxon>Bacteria</taxon>
        <taxon>Bacillati</taxon>
        <taxon>Bacillota</taxon>
        <taxon>Bacilli</taxon>
        <taxon>Bacillales</taxon>
        <taxon>Listeriaceae</taxon>
        <taxon>Listeria</taxon>
    </lineage>
</organism>
<dbReference type="InterPro" id="IPR017439">
    <property type="entry name" value="Amidohydrolase"/>
</dbReference>
<dbReference type="EMBL" id="JAARWN010000001">
    <property type="protein sequence ID" value="MBC1935111.1"/>
    <property type="molecule type" value="Genomic_DNA"/>
</dbReference>
<comment type="caution">
    <text evidence="5">The sequence shown here is derived from an EMBL/GenBank/DDBJ whole genome shotgun (WGS) entry which is preliminary data.</text>
</comment>
<name>A0A7X1CNN8_9LIST</name>
<dbReference type="Proteomes" id="UP000535908">
    <property type="component" value="Unassembled WGS sequence"/>
</dbReference>
<keyword evidence="3" id="KW-0479">Metal-binding</keyword>
<dbReference type="Pfam" id="PF01546">
    <property type="entry name" value="Peptidase_M20"/>
    <property type="match status" value="1"/>
</dbReference>
<dbReference type="RefSeq" id="WP_185525324.1">
    <property type="nucleotide sequence ID" value="NZ_JAARWN010000001.1"/>
</dbReference>
<dbReference type="GO" id="GO:0046872">
    <property type="term" value="F:metal ion binding"/>
    <property type="evidence" value="ECO:0007669"/>
    <property type="project" value="UniProtKB-KW"/>
</dbReference>
<feature type="binding site" evidence="3">
    <location>
        <position position="103"/>
    </location>
    <ligand>
        <name>Mn(2+)</name>
        <dbReference type="ChEBI" id="CHEBI:29035"/>
        <label>2</label>
    </ligand>
</feature>
<dbReference type="SUPFAM" id="SSF55031">
    <property type="entry name" value="Bacterial exopeptidase dimerisation domain"/>
    <property type="match status" value="1"/>
</dbReference>
<reference evidence="5 6" key="1">
    <citation type="submission" date="2020-03" db="EMBL/GenBank/DDBJ databases">
        <title>Soil Listeria distribution.</title>
        <authorList>
            <person name="Liao J."/>
            <person name="Wiedmann M."/>
        </authorList>
    </citation>
    <scope>NUCLEOTIDE SEQUENCE [LARGE SCALE GENOMIC DNA]</scope>
    <source>
        <strain evidence="5 6">FSL L7-0741</strain>
    </source>
</reference>
<dbReference type="FunFam" id="3.30.70.360:FF:000014">
    <property type="entry name" value="N-acyl-L-amino acid amidohydrolase"/>
    <property type="match status" value="1"/>
</dbReference>
<dbReference type="GO" id="GO:0016787">
    <property type="term" value="F:hydrolase activity"/>
    <property type="evidence" value="ECO:0007669"/>
    <property type="project" value="UniProtKB-KW"/>
</dbReference>
<gene>
    <name evidence="5" type="ORF">HCA69_01945</name>
</gene>
<evidence type="ECO:0000256" key="2">
    <source>
        <dbReference type="ARBA" id="ARBA00022801"/>
    </source>
</evidence>
<comment type="cofactor">
    <cofactor evidence="3">
        <name>Mn(2+)</name>
        <dbReference type="ChEBI" id="CHEBI:29035"/>
    </cofactor>
    <text evidence="3">The Mn(2+) ion enhances activity.</text>
</comment>
<feature type="binding site" evidence="3">
    <location>
        <position position="163"/>
    </location>
    <ligand>
        <name>Mn(2+)</name>
        <dbReference type="ChEBI" id="CHEBI:29035"/>
        <label>2</label>
    </ligand>
</feature>
<sequence length="393" mass="43156">MNEKIKLEVKCNEERMIAFRRDLHRYPELSWQEIRTTNRVVMELERLGISYRRMEPTGIVAELVGAKPGKMVALRADMDALPVVELSDTLSYKSQNDGKMHACGHDAHTAMLLCAAEALVAVQDELAGTVRFIFQPAEEITEGAEAMIQQGAMEGVDNVFGIHIWSQMPTNTISCTAGPVFASADVVEIKFTGRGGHGAMPDACIDATVVASAFVMGVQAIVSRETDPLEPAVFTVGRMEAGTRYNVIAEHAVLEGTVRSFHPQVREKMEHAISRFAKQTAATYGATAEVNYRYGTHAVINEEVSATLAQRVAVSSFGDGVLYSDRPTTAGEDFSYYLQEAPGCFALVGSGNAEKDTEWAHHHGRFNIDEDAMVRGAELYAQYAYTYLMENPE</sequence>
<dbReference type="Gene3D" id="3.30.70.360">
    <property type="match status" value="1"/>
</dbReference>
<dbReference type="NCBIfam" id="TIGR01891">
    <property type="entry name" value="amidohydrolases"/>
    <property type="match status" value="1"/>
</dbReference>
<feature type="binding site" evidence="3">
    <location>
        <position position="362"/>
    </location>
    <ligand>
        <name>Mn(2+)</name>
        <dbReference type="ChEBI" id="CHEBI:29035"/>
        <label>2</label>
    </ligand>
</feature>